<evidence type="ECO:0000256" key="5">
    <source>
        <dbReference type="ARBA" id="ARBA00022853"/>
    </source>
</evidence>
<comment type="subcellular location">
    <subcellularLocation>
        <location evidence="2 10">Nucleus</location>
    </subcellularLocation>
</comment>
<evidence type="ECO:0000256" key="7">
    <source>
        <dbReference type="ARBA" id="ARBA00023163"/>
    </source>
</evidence>
<comment type="similarity">
    <text evidence="3 10">Belongs to the ASF1 family.</text>
</comment>
<dbReference type="EMBL" id="CP099429">
    <property type="protein sequence ID" value="USW59186.1"/>
    <property type="molecule type" value="Genomic_DNA"/>
</dbReference>
<protein>
    <recommendedName>
        <fullName evidence="10">Histone chaperone</fullName>
    </recommendedName>
</protein>
<evidence type="ECO:0000256" key="1">
    <source>
        <dbReference type="ARBA" id="ARBA00003961"/>
    </source>
</evidence>
<keyword evidence="13" id="KW-1185">Reference proteome</keyword>
<evidence type="ECO:0000256" key="8">
    <source>
        <dbReference type="ARBA" id="ARBA00023186"/>
    </source>
</evidence>
<keyword evidence="8" id="KW-0143">Chaperone</keyword>
<feature type="compositionally biased region" description="Low complexity" evidence="11">
    <location>
        <begin position="191"/>
        <end position="203"/>
    </location>
</feature>
<evidence type="ECO:0000256" key="9">
    <source>
        <dbReference type="ARBA" id="ARBA00023242"/>
    </source>
</evidence>
<keyword evidence="5" id="KW-0156">Chromatin regulator</keyword>
<dbReference type="AlphaFoldDB" id="A0A9Q9BA58"/>
<evidence type="ECO:0000256" key="2">
    <source>
        <dbReference type="ARBA" id="ARBA00004123"/>
    </source>
</evidence>
<dbReference type="InterPro" id="IPR017282">
    <property type="entry name" value="Hist_deposition_Asf1"/>
</dbReference>
<evidence type="ECO:0000256" key="11">
    <source>
        <dbReference type="SAM" id="MobiDB-lite"/>
    </source>
</evidence>
<comment type="function">
    <text evidence="1 10">Histone chaperone that facilitates histone deposition and histone exchange and removal during nucleosome assembly and disassembly.</text>
</comment>
<evidence type="ECO:0000256" key="4">
    <source>
        <dbReference type="ARBA" id="ARBA00011705"/>
    </source>
</evidence>
<dbReference type="PIRSF" id="PIRSF037759">
    <property type="entry name" value="Histone_Asf1"/>
    <property type="match status" value="1"/>
</dbReference>
<evidence type="ECO:0000313" key="12">
    <source>
        <dbReference type="EMBL" id="USW59186.1"/>
    </source>
</evidence>
<name>A0A9Q9BA58_9PEZI</name>
<reference evidence="12" key="1">
    <citation type="submission" date="2022-06" db="EMBL/GenBank/DDBJ databases">
        <title>Complete genome sequences of two strains of the flax pathogen Septoria linicola.</title>
        <authorList>
            <person name="Lapalu N."/>
            <person name="Simon A."/>
            <person name="Demenou B."/>
            <person name="Paumier D."/>
            <person name="Guillot M.-P."/>
            <person name="Gout L."/>
            <person name="Valade R."/>
        </authorList>
    </citation>
    <scope>NUCLEOTIDE SEQUENCE</scope>
    <source>
        <strain evidence="12">SE15195</strain>
    </source>
</reference>
<dbReference type="OrthoDB" id="29755at2759"/>
<evidence type="ECO:0000256" key="6">
    <source>
        <dbReference type="ARBA" id="ARBA00023015"/>
    </source>
</evidence>
<dbReference type="Pfam" id="PF04729">
    <property type="entry name" value="ASF1_hist_chap"/>
    <property type="match status" value="1"/>
</dbReference>
<dbReference type="InterPro" id="IPR036747">
    <property type="entry name" value="ASF1-like_sf"/>
</dbReference>
<keyword evidence="9" id="KW-0539">Nucleus</keyword>
<feature type="compositionally biased region" description="Acidic residues" evidence="11">
    <location>
        <begin position="210"/>
        <end position="262"/>
    </location>
</feature>
<dbReference type="Proteomes" id="UP001056384">
    <property type="component" value="Chromosome 12"/>
</dbReference>
<gene>
    <name evidence="12" type="ORF">Slin15195_G125050</name>
</gene>
<dbReference type="PANTHER" id="PTHR12040:SF0">
    <property type="entry name" value="HISTONE CHAPERONE ASF1"/>
    <property type="match status" value="1"/>
</dbReference>
<comment type="subunit">
    <text evidence="4">Interacts with histone H3 and histone H4.</text>
</comment>
<accession>A0A9Q9BA58</accession>
<dbReference type="GO" id="GO:0006337">
    <property type="term" value="P:nucleosome disassembly"/>
    <property type="evidence" value="ECO:0007669"/>
    <property type="project" value="InterPro"/>
</dbReference>
<evidence type="ECO:0000313" key="13">
    <source>
        <dbReference type="Proteomes" id="UP001056384"/>
    </source>
</evidence>
<feature type="compositionally biased region" description="Acidic residues" evidence="11">
    <location>
        <begin position="171"/>
        <end position="190"/>
    </location>
</feature>
<proteinExistence type="inferred from homology"/>
<dbReference type="GO" id="GO:0006335">
    <property type="term" value="P:DNA replication-dependent chromatin assembly"/>
    <property type="evidence" value="ECO:0007669"/>
    <property type="project" value="TreeGrafter"/>
</dbReference>
<dbReference type="PANTHER" id="PTHR12040">
    <property type="entry name" value="ANTI-SILENCING PROTEIN 1"/>
    <property type="match status" value="1"/>
</dbReference>
<feature type="region of interest" description="Disordered" evidence="11">
    <location>
        <begin position="152"/>
        <end position="289"/>
    </location>
</feature>
<dbReference type="GO" id="GO:0006334">
    <property type="term" value="P:nucleosome assembly"/>
    <property type="evidence" value="ECO:0007669"/>
    <property type="project" value="InterPro"/>
</dbReference>
<evidence type="ECO:0000256" key="3">
    <source>
        <dbReference type="ARBA" id="ARBA00006051"/>
    </source>
</evidence>
<dbReference type="GO" id="GO:0005634">
    <property type="term" value="C:nucleus"/>
    <property type="evidence" value="ECO:0007669"/>
    <property type="project" value="UniProtKB-SubCell"/>
</dbReference>
<dbReference type="GO" id="GO:0042393">
    <property type="term" value="F:histone binding"/>
    <property type="evidence" value="ECO:0007669"/>
    <property type="project" value="InterPro"/>
</dbReference>
<dbReference type="GO" id="GO:0000785">
    <property type="term" value="C:chromatin"/>
    <property type="evidence" value="ECO:0007669"/>
    <property type="project" value="TreeGrafter"/>
</dbReference>
<dbReference type="Gene3D" id="2.60.40.1490">
    <property type="entry name" value="Histone chaperone ASF1-like"/>
    <property type="match status" value="1"/>
</dbReference>
<sequence length="289" mass="31804">MATVSILNVSVRNNPAPFNAPYEFEITFECLEPLQKDLEWKLTYVGSATSSEHDQELDSLLVGPIPVGVNKFVFEADAPRTERIPGTDILGVTVILLSCSYDDREFVRVGYYVNNEYVDASMNEEPPAKPEIEKIRRNILADKPRVTRFQIKWDSEESAPSEFPPEQPNVDNEEDDEAAYGAEEEEEEEGAAAGALPEADANATAKVPGEDADMEGVDNGKDDDEESNAGSEDLEAESEDDDEEDEEAEEEGGDDMEMDDAPAENSAQNGAQKLAGGQQQHHQAEMMVH</sequence>
<dbReference type="SUPFAM" id="SSF101546">
    <property type="entry name" value="ASF1-like"/>
    <property type="match status" value="1"/>
</dbReference>
<dbReference type="InterPro" id="IPR006818">
    <property type="entry name" value="ASF1-like"/>
</dbReference>
<keyword evidence="6" id="KW-0805">Transcription regulation</keyword>
<feature type="compositionally biased region" description="Polar residues" evidence="11">
    <location>
        <begin position="265"/>
        <end position="281"/>
    </location>
</feature>
<evidence type="ECO:0000256" key="10">
    <source>
        <dbReference type="PIRNR" id="PIRNR037759"/>
    </source>
</evidence>
<dbReference type="FunFam" id="2.60.40.1490:FF:000001">
    <property type="entry name" value="Histone chaperone ASF1"/>
    <property type="match status" value="1"/>
</dbReference>
<organism evidence="12 13">
    <name type="scientific">Septoria linicola</name>
    <dbReference type="NCBI Taxonomy" id="215465"/>
    <lineage>
        <taxon>Eukaryota</taxon>
        <taxon>Fungi</taxon>
        <taxon>Dikarya</taxon>
        <taxon>Ascomycota</taxon>
        <taxon>Pezizomycotina</taxon>
        <taxon>Dothideomycetes</taxon>
        <taxon>Dothideomycetidae</taxon>
        <taxon>Mycosphaerellales</taxon>
        <taxon>Mycosphaerellaceae</taxon>
        <taxon>Septoria</taxon>
    </lineage>
</organism>
<keyword evidence="7" id="KW-0804">Transcription</keyword>